<sequence length="324" mass="33624">MADSATERRRSGSVAETAGPAAGGEASGGETSPGRGSSPGNGTPPDAAAGARSALRRSRRLRLALQAGVLVVVLLAWWLVTAVQLVPPLYLPSPGAVWHAFVQANTCRPIAEGLSRTVCGEQNYYLWEHLVASLQRIGVGVGAAIVLGLVAGFLLGSSRWLQVAFEPYLNFLRALPPLGYIGLLIVWLGIGDTSKFVLLFLAAFPPIVIATIQGVAGVSEDRVNAARALGASRGQIARFVVLPSSLPNIFSGVRIAAGFAWTTVVAAELNNGIPGIGGLAYLSGTQLNTPLTIACIITIGLVAVALDAIIVRLGRLLVPWQGKA</sequence>
<feature type="region of interest" description="Disordered" evidence="8">
    <location>
        <begin position="1"/>
        <end position="51"/>
    </location>
</feature>
<evidence type="ECO:0000256" key="4">
    <source>
        <dbReference type="ARBA" id="ARBA00022692"/>
    </source>
</evidence>
<dbReference type="GO" id="GO:0010438">
    <property type="term" value="P:cellular response to sulfur starvation"/>
    <property type="evidence" value="ECO:0007669"/>
    <property type="project" value="TreeGrafter"/>
</dbReference>
<dbReference type="InterPro" id="IPR035906">
    <property type="entry name" value="MetI-like_sf"/>
</dbReference>
<feature type="transmembrane region" description="Helical" evidence="7">
    <location>
        <begin position="137"/>
        <end position="156"/>
    </location>
</feature>
<keyword evidence="11" id="KW-1185">Reference proteome</keyword>
<reference evidence="10" key="1">
    <citation type="submission" date="2022-06" db="EMBL/GenBank/DDBJ databases">
        <title>Rothia sp. isolated from sandalwood seedling.</title>
        <authorList>
            <person name="Tuikhar N."/>
            <person name="Kirdat K."/>
            <person name="Thorat V."/>
            <person name="Swetha P."/>
            <person name="Padma S."/>
            <person name="Sundararaj R."/>
            <person name="Yadav A."/>
        </authorList>
    </citation>
    <scope>NUCLEOTIDE SEQUENCE</scope>
    <source>
        <strain evidence="10">AR01</strain>
    </source>
</reference>
<comment type="similarity">
    <text evidence="7">Belongs to the binding-protein-dependent transport system permease family.</text>
</comment>
<dbReference type="RefSeq" id="WP_254166990.1">
    <property type="nucleotide sequence ID" value="NZ_JANAFB010000024.1"/>
</dbReference>
<evidence type="ECO:0000313" key="10">
    <source>
        <dbReference type="EMBL" id="MCP3426374.1"/>
    </source>
</evidence>
<dbReference type="Proteomes" id="UP001139502">
    <property type="component" value="Unassembled WGS sequence"/>
</dbReference>
<keyword evidence="6 7" id="KW-0472">Membrane</keyword>
<evidence type="ECO:0000256" key="5">
    <source>
        <dbReference type="ARBA" id="ARBA00022989"/>
    </source>
</evidence>
<dbReference type="AlphaFoldDB" id="A0A9X2HB41"/>
<keyword evidence="5 7" id="KW-1133">Transmembrane helix</keyword>
<dbReference type="PROSITE" id="PS50928">
    <property type="entry name" value="ABC_TM1"/>
    <property type="match status" value="1"/>
</dbReference>
<feature type="transmembrane region" description="Helical" evidence="7">
    <location>
        <begin position="61"/>
        <end position="80"/>
    </location>
</feature>
<keyword evidence="2 7" id="KW-0813">Transport</keyword>
<name>A0A9X2HB41_9MICC</name>
<comment type="caution">
    <text evidence="10">The sequence shown here is derived from an EMBL/GenBank/DDBJ whole genome shotgun (WGS) entry which is preliminary data.</text>
</comment>
<evidence type="ECO:0000256" key="6">
    <source>
        <dbReference type="ARBA" id="ARBA00023136"/>
    </source>
</evidence>
<dbReference type="GO" id="GO:0055085">
    <property type="term" value="P:transmembrane transport"/>
    <property type="evidence" value="ECO:0007669"/>
    <property type="project" value="InterPro"/>
</dbReference>
<dbReference type="InterPro" id="IPR000515">
    <property type="entry name" value="MetI-like"/>
</dbReference>
<feature type="transmembrane region" description="Helical" evidence="7">
    <location>
        <begin position="291"/>
        <end position="313"/>
    </location>
</feature>
<dbReference type="PANTHER" id="PTHR30151:SF25">
    <property type="entry name" value="TAURINE TRANSPORT SYSTEM PERMEASE PROTEIN TAUC"/>
    <property type="match status" value="1"/>
</dbReference>
<feature type="compositionally biased region" description="Basic and acidic residues" evidence="8">
    <location>
        <begin position="1"/>
        <end position="10"/>
    </location>
</feature>
<dbReference type="Gene3D" id="1.10.3720.10">
    <property type="entry name" value="MetI-like"/>
    <property type="match status" value="1"/>
</dbReference>
<evidence type="ECO:0000259" key="9">
    <source>
        <dbReference type="PROSITE" id="PS50928"/>
    </source>
</evidence>
<dbReference type="Pfam" id="PF00528">
    <property type="entry name" value="BPD_transp_1"/>
    <property type="match status" value="1"/>
</dbReference>
<organism evidence="10 11">
    <name type="scientific">Rothia santali</name>
    <dbReference type="NCBI Taxonomy" id="2949643"/>
    <lineage>
        <taxon>Bacteria</taxon>
        <taxon>Bacillati</taxon>
        <taxon>Actinomycetota</taxon>
        <taxon>Actinomycetes</taxon>
        <taxon>Micrococcales</taxon>
        <taxon>Micrococcaceae</taxon>
        <taxon>Rothia</taxon>
    </lineage>
</organism>
<evidence type="ECO:0000256" key="2">
    <source>
        <dbReference type="ARBA" id="ARBA00022448"/>
    </source>
</evidence>
<feature type="transmembrane region" description="Helical" evidence="7">
    <location>
        <begin position="196"/>
        <end position="218"/>
    </location>
</feature>
<evidence type="ECO:0000256" key="3">
    <source>
        <dbReference type="ARBA" id="ARBA00022475"/>
    </source>
</evidence>
<keyword evidence="3" id="KW-1003">Cell membrane</keyword>
<protein>
    <submittedName>
        <fullName evidence="10">ABC transporter permease</fullName>
    </submittedName>
</protein>
<dbReference type="GO" id="GO:0005886">
    <property type="term" value="C:plasma membrane"/>
    <property type="evidence" value="ECO:0007669"/>
    <property type="project" value="UniProtKB-SubCell"/>
</dbReference>
<dbReference type="SUPFAM" id="SSF161098">
    <property type="entry name" value="MetI-like"/>
    <property type="match status" value="1"/>
</dbReference>
<evidence type="ECO:0000256" key="7">
    <source>
        <dbReference type="RuleBase" id="RU363032"/>
    </source>
</evidence>
<evidence type="ECO:0000256" key="8">
    <source>
        <dbReference type="SAM" id="MobiDB-lite"/>
    </source>
</evidence>
<keyword evidence="4 7" id="KW-0812">Transmembrane</keyword>
<dbReference type="CDD" id="cd06261">
    <property type="entry name" value="TM_PBP2"/>
    <property type="match status" value="1"/>
</dbReference>
<proteinExistence type="inferred from homology"/>
<dbReference type="PANTHER" id="PTHR30151">
    <property type="entry name" value="ALKANE SULFONATE ABC TRANSPORTER-RELATED, MEMBRANE SUBUNIT"/>
    <property type="match status" value="1"/>
</dbReference>
<evidence type="ECO:0000256" key="1">
    <source>
        <dbReference type="ARBA" id="ARBA00004651"/>
    </source>
</evidence>
<evidence type="ECO:0000313" key="11">
    <source>
        <dbReference type="Proteomes" id="UP001139502"/>
    </source>
</evidence>
<feature type="transmembrane region" description="Helical" evidence="7">
    <location>
        <begin position="239"/>
        <end position="261"/>
    </location>
</feature>
<accession>A0A9X2HB41</accession>
<feature type="domain" description="ABC transmembrane type-1" evidence="9">
    <location>
        <begin position="130"/>
        <end position="310"/>
    </location>
</feature>
<gene>
    <name evidence="10" type="ORF">NBM05_10265</name>
</gene>
<feature type="transmembrane region" description="Helical" evidence="7">
    <location>
        <begin position="168"/>
        <end position="190"/>
    </location>
</feature>
<comment type="subcellular location">
    <subcellularLocation>
        <location evidence="1 7">Cell membrane</location>
        <topology evidence="1 7">Multi-pass membrane protein</topology>
    </subcellularLocation>
</comment>
<dbReference type="EMBL" id="JANAFB010000024">
    <property type="protein sequence ID" value="MCP3426374.1"/>
    <property type="molecule type" value="Genomic_DNA"/>
</dbReference>